<evidence type="ECO:0000313" key="5">
    <source>
        <dbReference type="WBParaSite" id="GPUH_0001885001-mRNA-1"/>
    </source>
</evidence>
<dbReference type="EMBL" id="UYRT01087413">
    <property type="protein sequence ID" value="VDN32528.1"/>
    <property type="molecule type" value="Genomic_DNA"/>
</dbReference>
<evidence type="ECO:0000313" key="3">
    <source>
        <dbReference type="EMBL" id="VDN32528.1"/>
    </source>
</evidence>
<feature type="compositionally biased region" description="Low complexity" evidence="1">
    <location>
        <begin position="36"/>
        <end position="54"/>
    </location>
</feature>
<gene>
    <name evidence="3" type="ORF">GPUH_LOCUS18827</name>
</gene>
<evidence type="ECO:0000256" key="2">
    <source>
        <dbReference type="SAM" id="SignalP"/>
    </source>
</evidence>
<dbReference type="AlphaFoldDB" id="A0A183ECY4"/>
<dbReference type="WBParaSite" id="GPUH_0001885001-mRNA-1">
    <property type="protein sequence ID" value="GPUH_0001885001-mRNA-1"/>
    <property type="gene ID" value="GPUH_0001885001"/>
</dbReference>
<reference evidence="3 4" key="2">
    <citation type="submission" date="2018-11" db="EMBL/GenBank/DDBJ databases">
        <authorList>
            <consortium name="Pathogen Informatics"/>
        </authorList>
    </citation>
    <scope>NUCLEOTIDE SEQUENCE [LARGE SCALE GENOMIC DNA]</scope>
</reference>
<accession>A0A183ECY4</accession>
<keyword evidence="2" id="KW-0732">Signal</keyword>
<dbReference type="Proteomes" id="UP000271098">
    <property type="component" value="Unassembled WGS sequence"/>
</dbReference>
<feature type="chain" id="PRO_5043139116" evidence="2">
    <location>
        <begin position="26"/>
        <end position="155"/>
    </location>
</feature>
<evidence type="ECO:0000256" key="1">
    <source>
        <dbReference type="SAM" id="MobiDB-lite"/>
    </source>
</evidence>
<reference evidence="5" key="1">
    <citation type="submission" date="2016-06" db="UniProtKB">
        <authorList>
            <consortium name="WormBaseParasite"/>
        </authorList>
    </citation>
    <scope>IDENTIFICATION</scope>
</reference>
<evidence type="ECO:0000313" key="4">
    <source>
        <dbReference type="Proteomes" id="UP000271098"/>
    </source>
</evidence>
<feature type="region of interest" description="Disordered" evidence="1">
    <location>
        <begin position="35"/>
        <end position="56"/>
    </location>
</feature>
<feature type="signal peptide" evidence="2">
    <location>
        <begin position="1"/>
        <end position="25"/>
    </location>
</feature>
<protein>
    <submittedName>
        <fullName evidence="5">Secreted protein</fullName>
    </submittedName>
</protein>
<organism evidence="5">
    <name type="scientific">Gongylonema pulchrum</name>
    <dbReference type="NCBI Taxonomy" id="637853"/>
    <lineage>
        <taxon>Eukaryota</taxon>
        <taxon>Metazoa</taxon>
        <taxon>Ecdysozoa</taxon>
        <taxon>Nematoda</taxon>
        <taxon>Chromadorea</taxon>
        <taxon>Rhabditida</taxon>
        <taxon>Spirurina</taxon>
        <taxon>Spiruromorpha</taxon>
        <taxon>Spiruroidea</taxon>
        <taxon>Gongylonematidae</taxon>
        <taxon>Gongylonema</taxon>
    </lineage>
</organism>
<keyword evidence="4" id="KW-1185">Reference proteome</keyword>
<name>A0A183ECY4_9BILA</name>
<proteinExistence type="predicted"/>
<sequence>MRNLSGLLFGLIGTVIRILEEWSVAEVTIKRRRCASTSSSSSSSSSGDDVVSLDSDVEGGGGGVVVAEGTLRRLDHIKKEKPLARGALRWIHSHISGENGRFRIGQARQPMKCAEQLAARMPTACTVIATVLTMSDVVEEPTNKGMEKFKDSDER</sequence>